<proteinExistence type="predicted"/>
<sequence length="364" mass="41994">MSLPDATIDLNLPSDHSKNLVEGESIMLNVNAFRPLEGIHIRLGTARMDSLPMIRSSTTHSHTFEVPDYIGTNTIGLYDNDGKSVSNKLEIVIAPKMLDYERFKDLRDKHIPDLVKNSGAEEPPEGMYPGATSSIEEEKILLNIEQLLEFSGNLLKVTNDIRKGAYTYKVEVIRKTMKSQIRGAVRWQKTALARAQKGTEYATAHVTDIRKRKWSTPTNILLVKFHMEVFIEAIFFRDEMDRREREKKAWSAIYGKELEPLSDEVKLQLDKLDLACKMHKQVLGDGKLAELIPVAKNTRKEERLINREALIEAKTWSRNRSYRELPPLWRSFLDDYQSYYEETVLVQTQKMTDIYALWILCEMA</sequence>
<dbReference type="AlphaFoldDB" id="A0A382ENW0"/>
<evidence type="ECO:0000313" key="1">
    <source>
        <dbReference type="EMBL" id="SVB51653.1"/>
    </source>
</evidence>
<reference evidence="1" key="1">
    <citation type="submission" date="2018-05" db="EMBL/GenBank/DDBJ databases">
        <authorList>
            <person name="Lanie J.A."/>
            <person name="Ng W.-L."/>
            <person name="Kazmierczak K.M."/>
            <person name="Andrzejewski T.M."/>
            <person name="Davidsen T.M."/>
            <person name="Wayne K.J."/>
            <person name="Tettelin H."/>
            <person name="Glass J.I."/>
            <person name="Rusch D."/>
            <person name="Podicherti R."/>
            <person name="Tsui H.-C.T."/>
            <person name="Winkler M.E."/>
        </authorList>
    </citation>
    <scope>NUCLEOTIDE SEQUENCE</scope>
</reference>
<gene>
    <name evidence="1" type="ORF">METZ01_LOCUS204507</name>
</gene>
<organism evidence="1">
    <name type="scientific">marine metagenome</name>
    <dbReference type="NCBI Taxonomy" id="408172"/>
    <lineage>
        <taxon>unclassified sequences</taxon>
        <taxon>metagenomes</taxon>
        <taxon>ecological metagenomes</taxon>
    </lineage>
</organism>
<name>A0A382ENW0_9ZZZZ</name>
<dbReference type="EMBL" id="UINC01045195">
    <property type="protein sequence ID" value="SVB51653.1"/>
    <property type="molecule type" value="Genomic_DNA"/>
</dbReference>
<accession>A0A382ENW0</accession>
<protein>
    <submittedName>
        <fullName evidence="1">Uncharacterized protein</fullName>
    </submittedName>
</protein>
<feature type="non-terminal residue" evidence="1">
    <location>
        <position position="364"/>
    </location>
</feature>